<protein>
    <submittedName>
        <fullName evidence="1">Uncharacterized protein</fullName>
    </submittedName>
</protein>
<accession>A0A7T8JW89</accession>
<dbReference type="AlphaFoldDB" id="A0A7T8JW89"/>
<keyword evidence="2" id="KW-1185">Reference proteome</keyword>
<reference evidence="2" key="1">
    <citation type="submission" date="2021-01" db="EMBL/GenBank/DDBJ databases">
        <title>Caligus Genome Assembly.</title>
        <authorList>
            <person name="Gallardo-Escarate C."/>
        </authorList>
    </citation>
    <scope>NUCLEOTIDE SEQUENCE [LARGE SCALE GENOMIC DNA]</scope>
</reference>
<evidence type="ECO:0000313" key="1">
    <source>
        <dbReference type="EMBL" id="QQP36190.1"/>
    </source>
</evidence>
<organism evidence="1 2">
    <name type="scientific">Caligus rogercresseyi</name>
    <name type="common">Sea louse</name>
    <dbReference type="NCBI Taxonomy" id="217165"/>
    <lineage>
        <taxon>Eukaryota</taxon>
        <taxon>Metazoa</taxon>
        <taxon>Ecdysozoa</taxon>
        <taxon>Arthropoda</taxon>
        <taxon>Crustacea</taxon>
        <taxon>Multicrustacea</taxon>
        <taxon>Hexanauplia</taxon>
        <taxon>Copepoda</taxon>
        <taxon>Siphonostomatoida</taxon>
        <taxon>Caligidae</taxon>
        <taxon>Caligus</taxon>
    </lineage>
</organism>
<proteinExistence type="predicted"/>
<evidence type="ECO:0000313" key="2">
    <source>
        <dbReference type="Proteomes" id="UP000595437"/>
    </source>
</evidence>
<gene>
    <name evidence="1" type="ORF">FKW44_021210</name>
</gene>
<feature type="non-terminal residue" evidence="1">
    <location>
        <position position="1"/>
    </location>
</feature>
<name>A0A7T8JW89_CALRO</name>
<dbReference type="Proteomes" id="UP000595437">
    <property type="component" value="Chromosome 15"/>
</dbReference>
<sequence length="88" mass="9947">AVVLLGFKKEKVVVPTTLRPWIRFVNAKARIASSLTKREFVKPTDLRAILLSAAARYTAFSLKIPSLRNDSWNFASEEVRSSIKFPLI</sequence>
<dbReference type="EMBL" id="CP045904">
    <property type="protein sequence ID" value="QQP36190.1"/>
    <property type="molecule type" value="Genomic_DNA"/>
</dbReference>